<keyword evidence="6" id="KW-0560">Oxidoreductase</keyword>
<feature type="non-terminal residue" evidence="7">
    <location>
        <position position="1"/>
    </location>
</feature>
<dbReference type="GO" id="GO:0071949">
    <property type="term" value="F:FAD binding"/>
    <property type="evidence" value="ECO:0007669"/>
    <property type="project" value="TreeGrafter"/>
</dbReference>
<reference evidence="7" key="1">
    <citation type="submission" date="2018-05" db="EMBL/GenBank/DDBJ databases">
        <authorList>
            <person name="Lanie J.A."/>
            <person name="Ng W.-L."/>
            <person name="Kazmierczak K.M."/>
            <person name="Andrzejewski T.M."/>
            <person name="Davidsen T.M."/>
            <person name="Wayne K.J."/>
            <person name="Tettelin H."/>
            <person name="Glass J.I."/>
            <person name="Rusch D."/>
            <person name="Podicherti R."/>
            <person name="Tsui H.-C.T."/>
            <person name="Winkler M.E."/>
        </authorList>
    </citation>
    <scope>NUCLEOTIDE SEQUENCE</scope>
</reference>
<evidence type="ECO:0000313" key="7">
    <source>
        <dbReference type="EMBL" id="SVD71173.1"/>
    </source>
</evidence>
<dbReference type="Gene3D" id="3.20.20.220">
    <property type="match status" value="1"/>
</dbReference>
<proteinExistence type="inferred from homology"/>
<evidence type="ECO:0000256" key="1">
    <source>
        <dbReference type="ARBA" id="ARBA00001974"/>
    </source>
</evidence>
<dbReference type="GO" id="GO:0004489">
    <property type="term" value="F:methylenetetrahydrofolate reductase [NAD(P)H] activity"/>
    <property type="evidence" value="ECO:0007669"/>
    <property type="project" value="InterPro"/>
</dbReference>
<evidence type="ECO:0000256" key="2">
    <source>
        <dbReference type="ARBA" id="ARBA00004777"/>
    </source>
</evidence>
<comment type="pathway">
    <text evidence="2">One-carbon metabolism; tetrahydrofolate interconversion.</text>
</comment>
<dbReference type="UniPathway" id="UPA00193"/>
<comment type="similarity">
    <text evidence="3">Belongs to the methylenetetrahydrofolate reductase family.</text>
</comment>
<dbReference type="CDD" id="cd00537">
    <property type="entry name" value="MTHFR"/>
    <property type="match status" value="1"/>
</dbReference>
<dbReference type="GO" id="GO:0005829">
    <property type="term" value="C:cytosol"/>
    <property type="evidence" value="ECO:0007669"/>
    <property type="project" value="TreeGrafter"/>
</dbReference>
<dbReference type="EMBL" id="UINC01168236">
    <property type="protein sequence ID" value="SVD71173.1"/>
    <property type="molecule type" value="Genomic_DNA"/>
</dbReference>
<dbReference type="GO" id="GO:0009086">
    <property type="term" value="P:methionine biosynthetic process"/>
    <property type="evidence" value="ECO:0007669"/>
    <property type="project" value="TreeGrafter"/>
</dbReference>
<dbReference type="PANTHER" id="PTHR45754">
    <property type="entry name" value="METHYLENETETRAHYDROFOLATE REDUCTASE"/>
    <property type="match status" value="1"/>
</dbReference>
<name>A0A382XJN1_9ZZZZ</name>
<organism evidence="7">
    <name type="scientific">marine metagenome</name>
    <dbReference type="NCBI Taxonomy" id="408172"/>
    <lineage>
        <taxon>unclassified sequences</taxon>
        <taxon>metagenomes</taxon>
        <taxon>ecological metagenomes</taxon>
    </lineage>
</organism>
<comment type="cofactor">
    <cofactor evidence="1">
        <name>FAD</name>
        <dbReference type="ChEBI" id="CHEBI:57692"/>
    </cofactor>
</comment>
<sequence length="205" mass="23114">TKEEISEILTEYSKKDLNRLVVLRGDLPSGMASSGDFPYAVDLIKFIKETQNDKFHIEVAAYPETHPEAPNPEADFKNFVNKVSVGADGAITQFFFEPEPFFNFVENCEKKNISIPVVPGVMPIHNAEALLRMAKNCGTKIPLWLKDGLKRHSNEEDLVKYGIDIVTNLCEKLLNFGVPGIHFYTINRDEPTNSIIKNLNLKFDA</sequence>
<dbReference type="InterPro" id="IPR003171">
    <property type="entry name" value="Mehydrof_redctse-like"/>
</dbReference>
<protein>
    <submittedName>
        <fullName evidence="7">Uncharacterized protein</fullName>
    </submittedName>
</protein>
<evidence type="ECO:0000256" key="6">
    <source>
        <dbReference type="ARBA" id="ARBA00023002"/>
    </source>
</evidence>
<dbReference type="PANTHER" id="PTHR45754:SF3">
    <property type="entry name" value="METHYLENETETRAHYDROFOLATE REDUCTASE (NADPH)"/>
    <property type="match status" value="1"/>
</dbReference>
<dbReference type="GO" id="GO:0035999">
    <property type="term" value="P:tetrahydrofolate interconversion"/>
    <property type="evidence" value="ECO:0007669"/>
    <property type="project" value="UniProtKB-UniPathway"/>
</dbReference>
<gene>
    <name evidence="7" type="ORF">METZ01_LOCUS424027</name>
</gene>
<evidence type="ECO:0000256" key="5">
    <source>
        <dbReference type="ARBA" id="ARBA00022827"/>
    </source>
</evidence>
<keyword evidence="4" id="KW-0285">Flavoprotein</keyword>
<dbReference type="SUPFAM" id="SSF51730">
    <property type="entry name" value="FAD-linked oxidoreductase"/>
    <property type="match status" value="1"/>
</dbReference>
<evidence type="ECO:0000256" key="3">
    <source>
        <dbReference type="ARBA" id="ARBA00006743"/>
    </source>
</evidence>
<accession>A0A382XJN1</accession>
<dbReference type="AlphaFoldDB" id="A0A382XJN1"/>
<evidence type="ECO:0000256" key="4">
    <source>
        <dbReference type="ARBA" id="ARBA00022630"/>
    </source>
</evidence>
<dbReference type="Pfam" id="PF02219">
    <property type="entry name" value="MTHFR"/>
    <property type="match status" value="1"/>
</dbReference>
<keyword evidence="5" id="KW-0274">FAD</keyword>
<dbReference type="InterPro" id="IPR029041">
    <property type="entry name" value="FAD-linked_oxidoreductase-like"/>
</dbReference>